<proteinExistence type="predicted"/>
<keyword evidence="3" id="KW-1185">Reference proteome</keyword>
<keyword evidence="1" id="KW-0472">Membrane</keyword>
<feature type="transmembrane region" description="Helical" evidence="1">
    <location>
        <begin position="73"/>
        <end position="92"/>
    </location>
</feature>
<gene>
    <name evidence="2" type="ORF">CONPUDRAFT_156886</name>
</gene>
<evidence type="ECO:0000256" key="1">
    <source>
        <dbReference type="SAM" id="Phobius"/>
    </source>
</evidence>
<protein>
    <submittedName>
        <fullName evidence="2">Uncharacterized protein</fullName>
    </submittedName>
</protein>
<evidence type="ECO:0000313" key="2">
    <source>
        <dbReference type="EMBL" id="EIW77700.1"/>
    </source>
</evidence>
<evidence type="ECO:0000313" key="3">
    <source>
        <dbReference type="Proteomes" id="UP000053558"/>
    </source>
</evidence>
<comment type="caution">
    <text evidence="2">The sequence shown here is derived from an EMBL/GenBank/DDBJ whole genome shotgun (WGS) entry which is preliminary data.</text>
</comment>
<dbReference type="Proteomes" id="UP000053558">
    <property type="component" value="Unassembled WGS sequence"/>
</dbReference>
<organism evidence="2 3">
    <name type="scientific">Coniophora puteana (strain RWD-64-598)</name>
    <name type="common">Brown rot fungus</name>
    <dbReference type="NCBI Taxonomy" id="741705"/>
    <lineage>
        <taxon>Eukaryota</taxon>
        <taxon>Fungi</taxon>
        <taxon>Dikarya</taxon>
        <taxon>Basidiomycota</taxon>
        <taxon>Agaricomycotina</taxon>
        <taxon>Agaricomycetes</taxon>
        <taxon>Agaricomycetidae</taxon>
        <taxon>Boletales</taxon>
        <taxon>Coniophorineae</taxon>
        <taxon>Coniophoraceae</taxon>
        <taxon>Coniophora</taxon>
    </lineage>
</organism>
<dbReference type="AlphaFoldDB" id="A0A5M3MFK3"/>
<keyword evidence="1" id="KW-0812">Transmembrane</keyword>
<keyword evidence="1" id="KW-1133">Transmembrane helix</keyword>
<dbReference type="EMBL" id="JH711583">
    <property type="protein sequence ID" value="EIW77700.1"/>
    <property type="molecule type" value="Genomic_DNA"/>
</dbReference>
<reference evidence="3" key="1">
    <citation type="journal article" date="2012" name="Science">
        <title>The Paleozoic origin of enzymatic lignin decomposition reconstructed from 31 fungal genomes.</title>
        <authorList>
            <person name="Floudas D."/>
            <person name="Binder M."/>
            <person name="Riley R."/>
            <person name="Barry K."/>
            <person name="Blanchette R.A."/>
            <person name="Henrissat B."/>
            <person name="Martinez A.T."/>
            <person name="Otillar R."/>
            <person name="Spatafora J.W."/>
            <person name="Yadav J.S."/>
            <person name="Aerts A."/>
            <person name="Benoit I."/>
            <person name="Boyd A."/>
            <person name="Carlson A."/>
            <person name="Copeland A."/>
            <person name="Coutinho P.M."/>
            <person name="de Vries R.P."/>
            <person name="Ferreira P."/>
            <person name="Findley K."/>
            <person name="Foster B."/>
            <person name="Gaskell J."/>
            <person name="Glotzer D."/>
            <person name="Gorecki P."/>
            <person name="Heitman J."/>
            <person name="Hesse C."/>
            <person name="Hori C."/>
            <person name="Igarashi K."/>
            <person name="Jurgens J.A."/>
            <person name="Kallen N."/>
            <person name="Kersten P."/>
            <person name="Kohler A."/>
            <person name="Kuees U."/>
            <person name="Kumar T.K.A."/>
            <person name="Kuo A."/>
            <person name="LaButti K."/>
            <person name="Larrondo L.F."/>
            <person name="Lindquist E."/>
            <person name="Ling A."/>
            <person name="Lombard V."/>
            <person name="Lucas S."/>
            <person name="Lundell T."/>
            <person name="Martin R."/>
            <person name="McLaughlin D.J."/>
            <person name="Morgenstern I."/>
            <person name="Morin E."/>
            <person name="Murat C."/>
            <person name="Nagy L.G."/>
            <person name="Nolan M."/>
            <person name="Ohm R.A."/>
            <person name="Patyshakuliyeva A."/>
            <person name="Rokas A."/>
            <person name="Ruiz-Duenas F.J."/>
            <person name="Sabat G."/>
            <person name="Salamov A."/>
            <person name="Samejima M."/>
            <person name="Schmutz J."/>
            <person name="Slot J.C."/>
            <person name="St John F."/>
            <person name="Stenlid J."/>
            <person name="Sun H."/>
            <person name="Sun S."/>
            <person name="Syed K."/>
            <person name="Tsang A."/>
            <person name="Wiebenga A."/>
            <person name="Young D."/>
            <person name="Pisabarro A."/>
            <person name="Eastwood D.C."/>
            <person name="Martin F."/>
            <person name="Cullen D."/>
            <person name="Grigoriev I.V."/>
            <person name="Hibbett D.S."/>
        </authorList>
    </citation>
    <scope>NUCLEOTIDE SEQUENCE [LARGE SCALE GENOMIC DNA]</scope>
    <source>
        <strain evidence="3">RWD-64-598 SS2</strain>
    </source>
</reference>
<dbReference type="RefSeq" id="XP_007772072.1">
    <property type="nucleotide sequence ID" value="XM_007773882.1"/>
</dbReference>
<dbReference type="OrthoDB" id="391988at2759"/>
<feature type="transmembrane region" description="Helical" evidence="1">
    <location>
        <begin position="48"/>
        <end position="66"/>
    </location>
</feature>
<dbReference type="GeneID" id="19203659"/>
<dbReference type="KEGG" id="cput:CONPUDRAFT_156886"/>
<sequence length="191" mass="20872">MSHIVDGINPEDNLETQNAALDPEIQNNAQRVGAAAATIGALVPPASLVIYGVTAAVMIATWLYGVYQQSKSIVRCLMASIVALVLIMETLFEIQSSIEDGFERLHPTVALKVVEDYQKSELKKKVHAEVQRFVESGMSGAFKGRDMVMNTITDLILQFHKGGDRYERWHGDVVNQVDSQGDGQVQPSGGE</sequence>
<accession>A0A5M3MFK3</accession>
<name>A0A5M3MFK3_CONPW</name>